<keyword evidence="4" id="KW-1185">Reference proteome</keyword>
<organism evidence="3 4">
    <name type="scientific">Aequorivita vitellina</name>
    <dbReference type="NCBI Taxonomy" id="2874475"/>
    <lineage>
        <taxon>Bacteria</taxon>
        <taxon>Pseudomonadati</taxon>
        <taxon>Bacteroidota</taxon>
        <taxon>Flavobacteriia</taxon>
        <taxon>Flavobacteriales</taxon>
        <taxon>Flavobacteriaceae</taxon>
        <taxon>Aequorivita</taxon>
    </lineage>
</organism>
<dbReference type="Proteomes" id="UP001139461">
    <property type="component" value="Unassembled WGS sequence"/>
</dbReference>
<name>A0A9X1U1S0_9FLAO</name>
<dbReference type="InterPro" id="IPR054828">
    <property type="entry name" value="Vit_B12_bind_prot"/>
</dbReference>
<dbReference type="RefSeq" id="WP_237603788.1">
    <property type="nucleotide sequence ID" value="NZ_JAIRBA010000030.1"/>
</dbReference>
<evidence type="ECO:0000259" key="2">
    <source>
        <dbReference type="PROSITE" id="PS50983"/>
    </source>
</evidence>
<keyword evidence="1" id="KW-0732">Signal</keyword>
<dbReference type="Pfam" id="PF01497">
    <property type="entry name" value="Peripla_BP_2"/>
    <property type="match status" value="1"/>
</dbReference>
<evidence type="ECO:0000256" key="1">
    <source>
        <dbReference type="ARBA" id="ARBA00022729"/>
    </source>
</evidence>
<reference evidence="3" key="1">
    <citation type="submission" date="2021-09" db="EMBL/GenBank/DDBJ databases">
        <title>Genome of Aequorivita sp. strain F47161.</title>
        <authorList>
            <person name="Wang Y."/>
        </authorList>
    </citation>
    <scope>NUCLEOTIDE SEQUENCE</scope>
    <source>
        <strain evidence="3">F47161</strain>
    </source>
</reference>
<protein>
    <submittedName>
        <fullName evidence="3">Helical backbone metal receptor</fullName>
    </submittedName>
</protein>
<proteinExistence type="predicted"/>
<comment type="caution">
    <text evidence="3">The sequence shown here is derived from an EMBL/GenBank/DDBJ whole genome shotgun (WGS) entry which is preliminary data.</text>
</comment>
<dbReference type="NCBIfam" id="NF038402">
    <property type="entry name" value="TroA_like"/>
    <property type="match status" value="1"/>
</dbReference>
<dbReference type="InterPro" id="IPR050902">
    <property type="entry name" value="ABC_Transporter_SBP"/>
</dbReference>
<dbReference type="PANTHER" id="PTHR30535:SF35">
    <property type="entry name" value="PERIPLASMIC BINDING PROTEIN"/>
    <property type="match status" value="1"/>
</dbReference>
<feature type="domain" description="Fe/B12 periplasmic-binding" evidence="2">
    <location>
        <begin position="19"/>
        <end position="259"/>
    </location>
</feature>
<gene>
    <name evidence="3" type="ORF">K8089_13325</name>
</gene>
<keyword evidence="3" id="KW-0675">Receptor</keyword>
<evidence type="ECO:0000313" key="3">
    <source>
        <dbReference type="EMBL" id="MCG2420004.1"/>
    </source>
</evidence>
<dbReference type="EMBL" id="JAIRBA010000030">
    <property type="protein sequence ID" value="MCG2420004.1"/>
    <property type="molecule type" value="Genomic_DNA"/>
</dbReference>
<dbReference type="AlphaFoldDB" id="A0A9X1U1S0"/>
<accession>A0A9X1U1S0</accession>
<sequence>MEFIDQLNRTVKLLKIPQRIISLVPSQTELLVDLGLRNRIVGVTKFCIHPENLKDEKTIVGGTKNVNFDKIKLLQPDIIICNKEENTKEMVQDLEKIAPVWISDIENIPDTLAVISAFGEIFKVEMEASKLISKINAEVENHREFIQPLSYKKVLYLIWQNPYMAAGRGTFIDCLLQENKFDNIYSKNQPRYPEVKTADFINADLILLSTEPYPFKEKDVAVFRNKFNTEVKLVDGEFFSWYGSRLTEAFSYFKTLHNV</sequence>
<dbReference type="InterPro" id="IPR002491">
    <property type="entry name" value="ABC_transptr_periplasmic_BD"/>
</dbReference>
<dbReference type="PROSITE" id="PS50983">
    <property type="entry name" value="FE_B12_PBP"/>
    <property type="match status" value="1"/>
</dbReference>
<dbReference type="Gene3D" id="3.40.50.1980">
    <property type="entry name" value="Nitrogenase molybdenum iron protein domain"/>
    <property type="match status" value="2"/>
</dbReference>
<dbReference type="SUPFAM" id="SSF53807">
    <property type="entry name" value="Helical backbone' metal receptor"/>
    <property type="match status" value="1"/>
</dbReference>
<dbReference type="PANTHER" id="PTHR30535">
    <property type="entry name" value="VITAMIN B12-BINDING PROTEIN"/>
    <property type="match status" value="1"/>
</dbReference>
<evidence type="ECO:0000313" key="4">
    <source>
        <dbReference type="Proteomes" id="UP001139461"/>
    </source>
</evidence>